<evidence type="ECO:0000313" key="3">
    <source>
        <dbReference type="Proteomes" id="UP000268033"/>
    </source>
</evidence>
<keyword evidence="3" id="KW-1185">Reference proteome</keyword>
<accession>A0A3N1P8H0</accession>
<evidence type="ECO:0000256" key="1">
    <source>
        <dbReference type="SAM" id="SignalP"/>
    </source>
</evidence>
<dbReference type="STRING" id="584787.GCA_001247655_03807"/>
<sequence>MNKTLLLTLVASLCSAPALAANSDRQLALDLARDLGQWQPATVAKDYAVPLGTLIKQYHLDALATEAAQRELAVQAKRGLTGKVDSLMQVRLAHPSMKAALDKGAAPLVAYVPDGDESQWSAIEAFAADGSSQMLDVHQLPARPVFVVGQDGRKAQSAGLKLVRQALVEAGLSSPVVSADTAPLSTTLVQSIRANDVQEPWLLGNAEVFAVVAGIDPFADEPQVDIVDMPYLDDEDKTYYPNQVLVYWDRYRWGAADVVFFEQDSDYNFQDLASLLVQVLGQALSAGGVPEALPFAQLGQQIIKAMPSNWFSNDDDYLDAFYTLEQNQVYSNYPGASGNIRVNLVPKTINPTQ</sequence>
<reference evidence="2 3" key="1">
    <citation type="submission" date="2018-11" db="EMBL/GenBank/DDBJ databases">
        <title>Genomic Encyclopedia of Type Strains, Phase IV (KMG-IV): sequencing the most valuable type-strain genomes for metagenomic binning, comparative biology and taxonomic classification.</title>
        <authorList>
            <person name="Goeker M."/>
        </authorList>
    </citation>
    <scope>NUCLEOTIDE SEQUENCE [LARGE SCALE GENOMIC DNA]</scope>
    <source>
        <strain evidence="2 3">DSM 21945</strain>
    </source>
</reference>
<protein>
    <submittedName>
        <fullName evidence="2">DUF3103 family protein</fullName>
    </submittedName>
</protein>
<evidence type="ECO:0000313" key="2">
    <source>
        <dbReference type="EMBL" id="ROQ23357.1"/>
    </source>
</evidence>
<name>A0A3N1P8H0_9GAMM</name>
<dbReference type="InterPro" id="IPR021452">
    <property type="entry name" value="DUF3103"/>
</dbReference>
<proteinExistence type="predicted"/>
<dbReference type="EMBL" id="RJUL01000008">
    <property type="protein sequence ID" value="ROQ23357.1"/>
    <property type="molecule type" value="Genomic_DNA"/>
</dbReference>
<gene>
    <name evidence="2" type="ORF">EDC28_10895</name>
</gene>
<organism evidence="2 3">
    <name type="scientific">Gallaecimonas pentaromativorans</name>
    <dbReference type="NCBI Taxonomy" id="584787"/>
    <lineage>
        <taxon>Bacteria</taxon>
        <taxon>Pseudomonadati</taxon>
        <taxon>Pseudomonadota</taxon>
        <taxon>Gammaproteobacteria</taxon>
        <taxon>Enterobacterales</taxon>
        <taxon>Gallaecimonadaceae</taxon>
        <taxon>Gallaecimonas</taxon>
    </lineage>
</organism>
<dbReference type="Proteomes" id="UP000268033">
    <property type="component" value="Unassembled WGS sequence"/>
</dbReference>
<feature type="chain" id="PRO_5018300927" evidence="1">
    <location>
        <begin position="21"/>
        <end position="353"/>
    </location>
</feature>
<feature type="signal peptide" evidence="1">
    <location>
        <begin position="1"/>
        <end position="20"/>
    </location>
</feature>
<dbReference type="AlphaFoldDB" id="A0A3N1P8H0"/>
<comment type="caution">
    <text evidence="2">The sequence shown here is derived from an EMBL/GenBank/DDBJ whole genome shotgun (WGS) entry which is preliminary data.</text>
</comment>
<dbReference type="Pfam" id="PF11301">
    <property type="entry name" value="DUF3103"/>
    <property type="match status" value="1"/>
</dbReference>
<keyword evidence="1" id="KW-0732">Signal</keyword>
<dbReference type="RefSeq" id="WP_123422163.1">
    <property type="nucleotide sequence ID" value="NZ_RJUL01000008.1"/>
</dbReference>